<keyword evidence="2" id="KW-1185">Reference proteome</keyword>
<dbReference type="EMBL" id="CM042885">
    <property type="protein sequence ID" value="KAI4364148.1"/>
    <property type="molecule type" value="Genomic_DNA"/>
</dbReference>
<accession>A0ACB9QKF8</accession>
<proteinExistence type="predicted"/>
<dbReference type="Proteomes" id="UP001057402">
    <property type="component" value="Chromosome 6"/>
</dbReference>
<comment type="caution">
    <text evidence="1">The sequence shown here is derived from an EMBL/GenBank/DDBJ whole genome shotgun (WGS) entry which is preliminary data.</text>
</comment>
<gene>
    <name evidence="1" type="ORF">MLD38_020278</name>
</gene>
<protein>
    <submittedName>
        <fullName evidence="1">Uncharacterized protein</fullName>
    </submittedName>
</protein>
<evidence type="ECO:0000313" key="1">
    <source>
        <dbReference type="EMBL" id="KAI4364148.1"/>
    </source>
</evidence>
<reference evidence="2" key="1">
    <citation type="journal article" date="2023" name="Front. Plant Sci.">
        <title>Chromosomal-level genome assembly of Melastoma candidum provides insights into trichome evolution.</title>
        <authorList>
            <person name="Zhong Y."/>
            <person name="Wu W."/>
            <person name="Sun C."/>
            <person name="Zou P."/>
            <person name="Liu Y."/>
            <person name="Dai S."/>
            <person name="Zhou R."/>
        </authorList>
    </citation>
    <scope>NUCLEOTIDE SEQUENCE [LARGE SCALE GENOMIC DNA]</scope>
</reference>
<organism evidence="1 2">
    <name type="scientific">Melastoma candidum</name>
    <dbReference type="NCBI Taxonomy" id="119954"/>
    <lineage>
        <taxon>Eukaryota</taxon>
        <taxon>Viridiplantae</taxon>
        <taxon>Streptophyta</taxon>
        <taxon>Embryophyta</taxon>
        <taxon>Tracheophyta</taxon>
        <taxon>Spermatophyta</taxon>
        <taxon>Magnoliopsida</taxon>
        <taxon>eudicotyledons</taxon>
        <taxon>Gunneridae</taxon>
        <taxon>Pentapetalae</taxon>
        <taxon>rosids</taxon>
        <taxon>malvids</taxon>
        <taxon>Myrtales</taxon>
        <taxon>Melastomataceae</taxon>
        <taxon>Melastomatoideae</taxon>
        <taxon>Melastomateae</taxon>
        <taxon>Melastoma</taxon>
    </lineage>
</organism>
<sequence length="211" mass="23421">MSRTPFLLLLLLLLPTVATPSPLHSYNTLLSLAHSLTTRVSNHRLSRGDTLGAARARTLADHIEAASLGRWGFWTNAWRLGWDYARNYAWRSSDWGTYSEIYGAVGELNDLVSLIGEYGRARGDGERAEWLRMNYGRVVGSAKGVFGRLLGAFGRSGPLREAVETMRKEVVEGDFLRDCLEIGGGDLKGIMEVAKDVLLRFYSPSDPSQEL</sequence>
<name>A0ACB9QKF8_9MYRT</name>
<evidence type="ECO:0000313" key="2">
    <source>
        <dbReference type="Proteomes" id="UP001057402"/>
    </source>
</evidence>